<dbReference type="EC" id="2.7.1.6" evidence="3"/>
<evidence type="ECO:0000256" key="2">
    <source>
        <dbReference type="ARBA" id="ARBA00022840"/>
    </source>
</evidence>
<keyword evidence="1" id="KW-0547">Nucleotide-binding</keyword>
<dbReference type="GO" id="GO:0005524">
    <property type="term" value="F:ATP binding"/>
    <property type="evidence" value="ECO:0007669"/>
    <property type="project" value="UniProtKB-KW"/>
</dbReference>
<dbReference type="GO" id="GO:0006012">
    <property type="term" value="P:galactose metabolic process"/>
    <property type="evidence" value="ECO:0007669"/>
    <property type="project" value="TreeGrafter"/>
</dbReference>
<name>A0A645DBX5_9ZZZZ</name>
<dbReference type="GO" id="GO:0005829">
    <property type="term" value="C:cytosol"/>
    <property type="evidence" value="ECO:0007669"/>
    <property type="project" value="TreeGrafter"/>
</dbReference>
<keyword evidence="2" id="KW-0067">ATP-binding</keyword>
<dbReference type="GO" id="GO:0004335">
    <property type="term" value="F:galactokinase activity"/>
    <property type="evidence" value="ECO:0007669"/>
    <property type="project" value="UniProtKB-EC"/>
</dbReference>
<dbReference type="EMBL" id="VSSQ01034696">
    <property type="protein sequence ID" value="MPM86719.1"/>
    <property type="molecule type" value="Genomic_DNA"/>
</dbReference>
<keyword evidence="3" id="KW-0808">Transferase</keyword>
<comment type="caution">
    <text evidence="3">The sequence shown here is derived from an EMBL/GenBank/DDBJ whole genome shotgun (WGS) entry which is preliminary data.</text>
</comment>
<dbReference type="AlphaFoldDB" id="A0A645DBX5"/>
<dbReference type="PANTHER" id="PTHR10457">
    <property type="entry name" value="MEVALONATE KINASE/GALACTOKINASE"/>
    <property type="match status" value="1"/>
</dbReference>
<dbReference type="InterPro" id="IPR014721">
    <property type="entry name" value="Ribsml_uS5_D2-typ_fold_subgr"/>
</dbReference>
<dbReference type="Gene3D" id="3.30.70.890">
    <property type="entry name" value="GHMP kinase, C-terminal domain"/>
    <property type="match status" value="1"/>
</dbReference>
<dbReference type="PANTHER" id="PTHR10457:SF7">
    <property type="entry name" value="GALACTOKINASE-RELATED"/>
    <property type="match status" value="1"/>
</dbReference>
<sequence>MQVAQISQYAENVYFGKPSGLMDQTASSVGSAITIDFKDPASPVVEEVPFDLAAYGLALCITDTKGNHAGLTEDYAAIRAEMEAAAAVFGKKVLREVDEQQFFASIPAVRQAVGDRAVLRAAHFFADSRRAVALRDAVKAGEIERFKQLIIEGGHSSFEYNQNAYCVRHPEEQGVSVGLAISQHLLQGSGAWRLQGGGFAGTIQAFVPLAKLAQYIDMMENTFGNGSCYVLSVRNYGAIQVKSNLT</sequence>
<evidence type="ECO:0000313" key="3">
    <source>
        <dbReference type="EMBL" id="MPM86719.1"/>
    </source>
</evidence>
<dbReference type="InterPro" id="IPR020568">
    <property type="entry name" value="Ribosomal_Su5_D2-typ_SF"/>
</dbReference>
<dbReference type="InterPro" id="IPR036554">
    <property type="entry name" value="GHMP_kinase_C_sf"/>
</dbReference>
<evidence type="ECO:0000256" key="1">
    <source>
        <dbReference type="ARBA" id="ARBA00022741"/>
    </source>
</evidence>
<dbReference type="PRINTS" id="PR00959">
    <property type="entry name" value="MEVGALKINASE"/>
</dbReference>
<organism evidence="3">
    <name type="scientific">bioreactor metagenome</name>
    <dbReference type="NCBI Taxonomy" id="1076179"/>
    <lineage>
        <taxon>unclassified sequences</taxon>
        <taxon>metagenomes</taxon>
        <taxon>ecological metagenomes</taxon>
    </lineage>
</organism>
<proteinExistence type="predicted"/>
<dbReference type="SUPFAM" id="SSF55060">
    <property type="entry name" value="GHMP Kinase, C-terminal domain"/>
    <property type="match status" value="1"/>
</dbReference>
<dbReference type="Gene3D" id="3.30.230.10">
    <property type="match status" value="1"/>
</dbReference>
<gene>
    <name evidence="3" type="primary">galK_17</name>
    <name evidence="3" type="ORF">SDC9_133810</name>
</gene>
<keyword evidence="3" id="KW-0418">Kinase</keyword>
<dbReference type="SUPFAM" id="SSF54211">
    <property type="entry name" value="Ribosomal protein S5 domain 2-like"/>
    <property type="match status" value="1"/>
</dbReference>
<protein>
    <submittedName>
        <fullName evidence="3">Galactokinase</fullName>
        <ecNumber evidence="3">2.7.1.6</ecNumber>
    </submittedName>
</protein>
<accession>A0A645DBX5</accession>
<reference evidence="3" key="1">
    <citation type="submission" date="2019-08" db="EMBL/GenBank/DDBJ databases">
        <authorList>
            <person name="Kucharzyk K."/>
            <person name="Murdoch R.W."/>
            <person name="Higgins S."/>
            <person name="Loffler F."/>
        </authorList>
    </citation>
    <scope>NUCLEOTIDE SEQUENCE</scope>
</reference>